<proteinExistence type="predicted"/>
<protein>
    <recommendedName>
        <fullName evidence="4">Transposon Ty3-I Gag-Pol polyprotein</fullName>
    </recommendedName>
</protein>
<feature type="compositionally biased region" description="Basic residues" evidence="1">
    <location>
        <begin position="244"/>
        <end position="254"/>
    </location>
</feature>
<dbReference type="CDD" id="cd00303">
    <property type="entry name" value="retropepsin_like"/>
    <property type="match status" value="1"/>
</dbReference>
<dbReference type="PANTHER" id="PTHR15503">
    <property type="entry name" value="LDOC1 RELATED"/>
    <property type="match status" value="1"/>
</dbReference>
<dbReference type="AlphaFoldDB" id="A0A151T9V4"/>
<dbReference type="SUPFAM" id="SSF50630">
    <property type="entry name" value="Acid proteases"/>
    <property type="match status" value="1"/>
</dbReference>
<dbReference type="InterPro" id="IPR021109">
    <property type="entry name" value="Peptidase_aspartic_dom_sf"/>
</dbReference>
<keyword evidence="3" id="KW-1185">Reference proteome</keyword>
<name>A0A151T9V4_CAJCA</name>
<dbReference type="PANTHER" id="PTHR15503:SF22">
    <property type="entry name" value="TRANSPOSON TY3-I GAG POLYPROTEIN"/>
    <property type="match status" value="1"/>
</dbReference>
<dbReference type="Gramene" id="C.cajan_17896.t">
    <property type="protein sequence ID" value="C.cajan_17896.t"/>
    <property type="gene ID" value="C.cajan_17896"/>
</dbReference>
<evidence type="ECO:0008006" key="4">
    <source>
        <dbReference type="Google" id="ProtNLM"/>
    </source>
</evidence>
<feature type="compositionally biased region" description="Polar residues" evidence="1">
    <location>
        <begin position="221"/>
        <end position="243"/>
    </location>
</feature>
<dbReference type="Pfam" id="PF08284">
    <property type="entry name" value="RVP_2"/>
    <property type="match status" value="1"/>
</dbReference>
<dbReference type="SUPFAM" id="SSF56672">
    <property type="entry name" value="DNA/RNA polymerases"/>
    <property type="match status" value="1"/>
</dbReference>
<accession>A0A151T9V4</accession>
<dbReference type="InterPro" id="IPR032567">
    <property type="entry name" value="RTL1-rel"/>
</dbReference>
<dbReference type="EMBL" id="CM003609">
    <property type="protein sequence ID" value="KYP63840.1"/>
    <property type="molecule type" value="Genomic_DNA"/>
</dbReference>
<dbReference type="InterPro" id="IPR043502">
    <property type="entry name" value="DNA/RNA_pol_sf"/>
</dbReference>
<dbReference type="Proteomes" id="UP000075243">
    <property type="component" value="Chromosome 7"/>
</dbReference>
<evidence type="ECO:0000313" key="2">
    <source>
        <dbReference type="EMBL" id="KYP63840.1"/>
    </source>
</evidence>
<organism evidence="2 3">
    <name type="scientific">Cajanus cajan</name>
    <name type="common">Pigeon pea</name>
    <name type="synonym">Cajanus indicus</name>
    <dbReference type="NCBI Taxonomy" id="3821"/>
    <lineage>
        <taxon>Eukaryota</taxon>
        <taxon>Viridiplantae</taxon>
        <taxon>Streptophyta</taxon>
        <taxon>Embryophyta</taxon>
        <taxon>Tracheophyta</taxon>
        <taxon>Spermatophyta</taxon>
        <taxon>Magnoliopsida</taxon>
        <taxon>eudicotyledons</taxon>
        <taxon>Gunneridae</taxon>
        <taxon>Pentapetalae</taxon>
        <taxon>rosids</taxon>
        <taxon>fabids</taxon>
        <taxon>Fabales</taxon>
        <taxon>Fabaceae</taxon>
        <taxon>Papilionoideae</taxon>
        <taxon>50 kb inversion clade</taxon>
        <taxon>NPAAA clade</taxon>
        <taxon>indigoferoid/millettioid clade</taxon>
        <taxon>Phaseoleae</taxon>
        <taxon>Cajanus</taxon>
    </lineage>
</organism>
<dbReference type="Gene3D" id="2.40.70.10">
    <property type="entry name" value="Acid Proteases"/>
    <property type="match status" value="1"/>
</dbReference>
<sequence length="266" mass="30114">MTSKYSFKFWGELRDNPILILIDCGASQNFIAESVVKKLGLLVERTEQYWVKVGDGHSVKAQGMCADLELVVQRVHLTVDMILGMEWLRGLGEIKANFDKLTLKVKVGGEVYQIKGDSSLSVLEAPLKEERMRTIPDCIRQILEEFEFVFQEPQGLPPSRRQDHAINLKEGAEIPNLRPYRYTYYQKNEIEKLVQDMLRAGIIRPLKQIKTSAEDTLGQAGKTTQDLGQGHTRSSVKNNSSPRSRTHSVKRVKQIKSSAEDTLGRA</sequence>
<reference evidence="2 3" key="1">
    <citation type="journal article" date="2012" name="Nat. Biotechnol.">
        <title>Draft genome sequence of pigeonpea (Cajanus cajan), an orphan legume crop of resource-poor farmers.</title>
        <authorList>
            <person name="Varshney R.K."/>
            <person name="Chen W."/>
            <person name="Li Y."/>
            <person name="Bharti A.K."/>
            <person name="Saxena R.K."/>
            <person name="Schlueter J.A."/>
            <person name="Donoghue M.T."/>
            <person name="Azam S."/>
            <person name="Fan G."/>
            <person name="Whaley A.M."/>
            <person name="Farmer A.D."/>
            <person name="Sheridan J."/>
            <person name="Iwata A."/>
            <person name="Tuteja R."/>
            <person name="Penmetsa R.V."/>
            <person name="Wu W."/>
            <person name="Upadhyaya H.D."/>
            <person name="Yang S.P."/>
            <person name="Shah T."/>
            <person name="Saxena K.B."/>
            <person name="Michael T."/>
            <person name="McCombie W.R."/>
            <person name="Yang B."/>
            <person name="Zhang G."/>
            <person name="Yang H."/>
            <person name="Wang J."/>
            <person name="Spillane C."/>
            <person name="Cook D.R."/>
            <person name="May G.D."/>
            <person name="Xu X."/>
            <person name="Jackson S.A."/>
        </authorList>
    </citation>
    <scope>NUCLEOTIDE SEQUENCE [LARGE SCALE GENOMIC DNA]</scope>
    <source>
        <strain evidence="3">cv. Asha</strain>
    </source>
</reference>
<feature type="region of interest" description="Disordered" evidence="1">
    <location>
        <begin position="214"/>
        <end position="266"/>
    </location>
</feature>
<dbReference type="Gene3D" id="3.10.10.10">
    <property type="entry name" value="HIV Type 1 Reverse Transcriptase, subunit A, domain 1"/>
    <property type="match status" value="1"/>
</dbReference>
<gene>
    <name evidence="2" type="ORF">KK1_018427</name>
</gene>
<evidence type="ECO:0000313" key="3">
    <source>
        <dbReference type="Proteomes" id="UP000075243"/>
    </source>
</evidence>
<evidence type="ECO:0000256" key="1">
    <source>
        <dbReference type="SAM" id="MobiDB-lite"/>
    </source>
</evidence>